<dbReference type="InterPro" id="IPR003142">
    <property type="entry name" value="BPL_C"/>
</dbReference>
<dbReference type="GO" id="GO:0005737">
    <property type="term" value="C:cytoplasm"/>
    <property type="evidence" value="ECO:0007669"/>
    <property type="project" value="TreeGrafter"/>
</dbReference>
<dbReference type="GO" id="GO:0004077">
    <property type="term" value="F:biotin--[biotin carboxyl-carrier protein] ligase activity"/>
    <property type="evidence" value="ECO:0007669"/>
    <property type="project" value="UniProtKB-EC"/>
</dbReference>
<sequence>MPETREPQPPPGREPLRPDALERALVRPGGLWRAVEVYPELASTNTELAARARRGGGDATVVVTDHQTSGRGRRDRGFETPARAALTFSVLVRPGVPPTRLGWLPLLMGVAAVDAVREAAGCAAGVKWPNDVLATGGRDGTQRKLAGILSEAVTSEEGIAVVVGMGLNVTQTRDELPTPSATSLVVENASLREREPLLRAVLDGFAAGYTAWVSAGGDAAASGLAQRYRERCDTVGRRVRVELPNGRVVTGPATGVDADGHLLVRTPSGEEALSAGDVVHVRPDAEGAE</sequence>
<dbReference type="OrthoDB" id="9807064at2"/>
<protein>
    <recommendedName>
        <fullName evidence="5">biotin--[biotin carboxyl-carrier protein] ligase</fullName>
        <ecNumber evidence="5">6.3.4.15</ecNumber>
    </recommendedName>
</protein>
<accession>A0A543NEX6</accession>
<dbReference type="EC" id="6.3.4.15" evidence="5"/>
<keyword evidence="8" id="KW-1185">Reference proteome</keyword>
<evidence type="ECO:0000256" key="3">
    <source>
        <dbReference type="ARBA" id="ARBA00022840"/>
    </source>
</evidence>
<reference evidence="7 8" key="1">
    <citation type="submission" date="2019-06" db="EMBL/GenBank/DDBJ databases">
        <title>Sequencing the genomes of 1000 actinobacteria strains.</title>
        <authorList>
            <person name="Klenk H.-P."/>
        </authorList>
    </citation>
    <scope>NUCLEOTIDE SEQUENCE [LARGE SCALE GENOMIC DNA]</scope>
    <source>
        <strain evidence="7 8">DSM 45015</strain>
    </source>
</reference>
<dbReference type="EMBL" id="VFQC01000001">
    <property type="protein sequence ID" value="TQN30359.1"/>
    <property type="molecule type" value="Genomic_DNA"/>
</dbReference>
<dbReference type="RefSeq" id="WP_141921628.1">
    <property type="nucleotide sequence ID" value="NZ_VFQC01000001.1"/>
</dbReference>
<evidence type="ECO:0000256" key="1">
    <source>
        <dbReference type="ARBA" id="ARBA00022598"/>
    </source>
</evidence>
<evidence type="ECO:0000256" key="4">
    <source>
        <dbReference type="ARBA" id="ARBA00023267"/>
    </source>
</evidence>
<evidence type="ECO:0000256" key="5">
    <source>
        <dbReference type="ARBA" id="ARBA00024227"/>
    </source>
</evidence>
<comment type="caution">
    <text evidence="7">The sequence shown here is derived from an EMBL/GenBank/DDBJ whole genome shotgun (WGS) entry which is preliminary data.</text>
</comment>
<dbReference type="SUPFAM" id="SSF50037">
    <property type="entry name" value="C-terminal domain of transcriptional repressors"/>
    <property type="match status" value="1"/>
</dbReference>
<dbReference type="Pfam" id="PF03099">
    <property type="entry name" value="BPL_LplA_LipB"/>
    <property type="match status" value="1"/>
</dbReference>
<dbReference type="InterPro" id="IPR004408">
    <property type="entry name" value="Biotin_CoA_COase_ligase"/>
</dbReference>
<dbReference type="CDD" id="cd16442">
    <property type="entry name" value="BPL"/>
    <property type="match status" value="1"/>
</dbReference>
<dbReference type="InterPro" id="IPR004143">
    <property type="entry name" value="BPL_LPL_catalytic"/>
</dbReference>
<dbReference type="SUPFAM" id="SSF55681">
    <property type="entry name" value="Class II aaRS and biotin synthetases"/>
    <property type="match status" value="1"/>
</dbReference>
<dbReference type="Gene3D" id="2.30.30.100">
    <property type="match status" value="1"/>
</dbReference>
<dbReference type="Pfam" id="PF02237">
    <property type="entry name" value="BPL_C"/>
    <property type="match status" value="1"/>
</dbReference>
<feature type="domain" description="BPL/LPL catalytic" evidence="6">
    <location>
        <begin position="20"/>
        <end position="213"/>
    </location>
</feature>
<dbReference type="PANTHER" id="PTHR12835">
    <property type="entry name" value="BIOTIN PROTEIN LIGASE"/>
    <property type="match status" value="1"/>
</dbReference>
<proteinExistence type="predicted"/>
<dbReference type="InterPro" id="IPR045864">
    <property type="entry name" value="aa-tRNA-synth_II/BPL/LPL"/>
</dbReference>
<dbReference type="PROSITE" id="PS51733">
    <property type="entry name" value="BPL_LPL_CATALYTIC"/>
    <property type="match status" value="1"/>
</dbReference>
<dbReference type="AlphaFoldDB" id="A0A543NEX6"/>
<organism evidence="7 8">
    <name type="scientific">Haloactinospora alba</name>
    <dbReference type="NCBI Taxonomy" id="405555"/>
    <lineage>
        <taxon>Bacteria</taxon>
        <taxon>Bacillati</taxon>
        <taxon>Actinomycetota</taxon>
        <taxon>Actinomycetes</taxon>
        <taxon>Streptosporangiales</taxon>
        <taxon>Nocardiopsidaceae</taxon>
        <taxon>Haloactinospora</taxon>
    </lineage>
</organism>
<name>A0A543NEX6_9ACTN</name>
<evidence type="ECO:0000313" key="8">
    <source>
        <dbReference type="Proteomes" id="UP000317422"/>
    </source>
</evidence>
<keyword evidence="2" id="KW-0547">Nucleotide-binding</keyword>
<evidence type="ECO:0000259" key="6">
    <source>
        <dbReference type="PROSITE" id="PS51733"/>
    </source>
</evidence>
<dbReference type="InterPro" id="IPR008988">
    <property type="entry name" value="Transcriptional_repressor_C"/>
</dbReference>
<keyword evidence="4" id="KW-0092">Biotin</keyword>
<dbReference type="Gene3D" id="3.30.930.10">
    <property type="entry name" value="Bira Bifunctional Protein, Domain 2"/>
    <property type="match status" value="1"/>
</dbReference>
<dbReference type="PANTHER" id="PTHR12835:SF5">
    <property type="entry name" value="BIOTIN--PROTEIN LIGASE"/>
    <property type="match status" value="1"/>
</dbReference>
<dbReference type="GO" id="GO:0005524">
    <property type="term" value="F:ATP binding"/>
    <property type="evidence" value="ECO:0007669"/>
    <property type="project" value="UniProtKB-KW"/>
</dbReference>
<gene>
    <name evidence="7" type="ORF">FHX37_0236</name>
</gene>
<evidence type="ECO:0000313" key="7">
    <source>
        <dbReference type="EMBL" id="TQN30359.1"/>
    </source>
</evidence>
<dbReference type="NCBIfam" id="TIGR00121">
    <property type="entry name" value="birA_ligase"/>
    <property type="match status" value="1"/>
</dbReference>
<dbReference type="Proteomes" id="UP000317422">
    <property type="component" value="Unassembled WGS sequence"/>
</dbReference>
<keyword evidence="3" id="KW-0067">ATP-binding</keyword>
<keyword evidence="1 7" id="KW-0436">Ligase</keyword>
<evidence type="ECO:0000256" key="2">
    <source>
        <dbReference type="ARBA" id="ARBA00022741"/>
    </source>
</evidence>